<evidence type="ECO:0000313" key="2">
    <source>
        <dbReference type="Proteomes" id="UP001177021"/>
    </source>
</evidence>
<name>A0ACB0KB88_TRIPR</name>
<sequence>MCVSLFETLINAEKKTNRQEPPSGFSKVTVSEVEKAIAGNLCRCTGYRPIAAACKSFAADVDMEDLGLNSFWRKGESKDVKLSRLPRYDHHHKSIKFPMFLKEIKNDLFIASEKHSWHRPTSLKELQSLLELNRANGTRVKVVVNNTGMGYYKDKEGYDKYIDLNGISELSKIKKDQSGIEIGAAVTISKAIEVLKQQNKSDFNSDFVMILEKIAEHMNKVASGFIRNTASVGGNLVMAQKSKFPSDIATILLAVDSMVHIMTGSKFEWLSLEEFLERPPLRLESVVLSIKIPSLEAIRSTSSEQRNRFYFETYRASPRPLGNALSYLNAAFFVEMSPSEDTGVSMIESCRLSFGAYGNKHAIRAKNVEEFLTGKMLSVRILYEAVNLLTATIIPKNENSNTAYCSSLAAGFVFQFFNPLIEIFAGATNSYLNGYCNSPFVNDIKFIENQKQVHDDKIPTLLSSGKQVLEAGNEYHPIGEPIIKSGAALQASGEAVYVDDIPSPPNCLHGAYIYSSKPLARVRSIKLSPELQLDGVIEIISSKDIPSGGENIGAKTIFGTEPIFAEEIARCVGDRLAVVVAESQKLADMVANSTIVDYDIENLEPPILSVEDAVKRSSFFEVPPFLHPKHVGDISKGMAEADHKILKAELQLGSQYYFYMETQTALAVPDEDNCITVYSSNQFPEFTHSTIASCLGIPENNVRVITRRVGGGFGGKTIKAISFATSCALAAHKLCRPVRMYLNRKTDMIMAGGRHPMKITYNVGFKNDGKITALELDILVDAGIYVDISVALPHNIVTALKKYDWGALSFDIKVCRTNLPSRSAMRGPGELQGSFIAEAVIENVAATLSIDVDSVRSINLHTHKSLQSFYDHCYGEPFEYTLPSIWSKLAVSANYEQRTEMVKEFNRNSIWRKRGISRVPVVYQLTLRSTPGKVSILSDGSVVVEVGGIELGQGLWTKVKQMAAFALGTIQCDGTGSLLEKIRVVQADTVSLIQGGYTAGSTTSELCCEAVRLSCDILVERLKPLKKKLHEKMGSIKWKELILQAYMQSVNLSASSFYVPNNNSTMYLNYGAAVSEVEIDLLTGETRFLQTDIIYDCGQSLNPAVDLGQIEGGFVQGLGFFMLEEYETDRNGLSLADGTWNYKIPTIDTIPQEFNVQILNSGHHQHRVLSSKASGEPPLLLAVSVHCATRAAIKEARKQLLSWSDLDELDSIFQLCVPATMPVVKELSGLDIVERYLKWKMGRV</sequence>
<dbReference type="Proteomes" id="UP001177021">
    <property type="component" value="Unassembled WGS sequence"/>
</dbReference>
<dbReference type="EMBL" id="CASHSV030000206">
    <property type="protein sequence ID" value="CAJ2653766.1"/>
    <property type="molecule type" value="Genomic_DNA"/>
</dbReference>
<organism evidence="1 2">
    <name type="scientific">Trifolium pratense</name>
    <name type="common">Red clover</name>
    <dbReference type="NCBI Taxonomy" id="57577"/>
    <lineage>
        <taxon>Eukaryota</taxon>
        <taxon>Viridiplantae</taxon>
        <taxon>Streptophyta</taxon>
        <taxon>Embryophyta</taxon>
        <taxon>Tracheophyta</taxon>
        <taxon>Spermatophyta</taxon>
        <taxon>Magnoliopsida</taxon>
        <taxon>eudicotyledons</taxon>
        <taxon>Gunneridae</taxon>
        <taxon>Pentapetalae</taxon>
        <taxon>rosids</taxon>
        <taxon>fabids</taxon>
        <taxon>Fabales</taxon>
        <taxon>Fabaceae</taxon>
        <taxon>Papilionoideae</taxon>
        <taxon>50 kb inversion clade</taxon>
        <taxon>NPAAA clade</taxon>
        <taxon>Hologalegina</taxon>
        <taxon>IRL clade</taxon>
        <taxon>Trifolieae</taxon>
        <taxon>Trifolium</taxon>
    </lineage>
</organism>
<proteinExistence type="predicted"/>
<accession>A0ACB0KB88</accession>
<gene>
    <name evidence="1" type="ORF">MILVUS5_LOCUS21041</name>
</gene>
<comment type="caution">
    <text evidence="1">The sequence shown here is derived from an EMBL/GenBank/DDBJ whole genome shotgun (WGS) entry which is preliminary data.</text>
</comment>
<protein>
    <submittedName>
        <fullName evidence="1">Uncharacterized protein</fullName>
    </submittedName>
</protein>
<evidence type="ECO:0000313" key="1">
    <source>
        <dbReference type="EMBL" id="CAJ2653766.1"/>
    </source>
</evidence>
<reference evidence="1" key="1">
    <citation type="submission" date="2023-10" db="EMBL/GenBank/DDBJ databases">
        <authorList>
            <person name="Rodriguez Cubillos JULIANA M."/>
            <person name="De Vega J."/>
        </authorList>
    </citation>
    <scope>NUCLEOTIDE SEQUENCE</scope>
</reference>
<keyword evidence="2" id="KW-1185">Reference proteome</keyword>